<dbReference type="STRING" id="223283.PSPTO_0285"/>
<dbReference type="Pfam" id="PF01420">
    <property type="entry name" value="Methylase_S"/>
    <property type="match status" value="2"/>
</dbReference>
<dbReference type="AlphaFoldDB" id="Q88AU8"/>
<organism evidence="2 3">
    <name type="scientific">Pseudomonas syringae pv. tomato (strain ATCC BAA-871 / DC3000)</name>
    <dbReference type="NCBI Taxonomy" id="223283"/>
    <lineage>
        <taxon>Bacteria</taxon>
        <taxon>Pseudomonadati</taxon>
        <taxon>Pseudomonadota</taxon>
        <taxon>Gammaproteobacteria</taxon>
        <taxon>Pseudomonadales</taxon>
        <taxon>Pseudomonadaceae</taxon>
        <taxon>Pseudomonas</taxon>
    </lineage>
</organism>
<dbReference type="OrthoDB" id="5109672at2"/>
<evidence type="ECO:0000259" key="1">
    <source>
        <dbReference type="Pfam" id="PF01420"/>
    </source>
</evidence>
<dbReference type="Proteomes" id="UP000002515">
    <property type="component" value="Chromosome"/>
</dbReference>
<dbReference type="KEGG" id="pst:PSPTO_0285"/>
<dbReference type="EMBL" id="AE016853">
    <property type="protein sequence ID" value="AAO53831.1"/>
    <property type="molecule type" value="Genomic_DNA"/>
</dbReference>
<dbReference type="GO" id="GO:0003677">
    <property type="term" value="F:DNA binding"/>
    <property type="evidence" value="ECO:0007669"/>
    <property type="project" value="InterPro"/>
</dbReference>
<keyword evidence="3" id="KW-1185">Reference proteome</keyword>
<evidence type="ECO:0000313" key="2">
    <source>
        <dbReference type="EMBL" id="AAO53831.1"/>
    </source>
</evidence>
<dbReference type="GeneID" id="1181893"/>
<name>Q88AU8_PSESM</name>
<reference evidence="2 3" key="1">
    <citation type="journal article" date="2003" name="Proc. Natl. Acad. Sci. U.S.A.">
        <title>The complete genome sequence of the Arabidopsis and tomato pathogen Pseudomonas syringae pv. tomato DC3000.</title>
        <authorList>
            <person name="Buell C.R."/>
            <person name="Joardar V."/>
            <person name="Lindeberg M."/>
            <person name="Selengut J."/>
            <person name="Paulsen I.T."/>
            <person name="Gwinn M.L."/>
            <person name="Dodson R.J."/>
            <person name="Deboy R.T."/>
            <person name="Durkin A.S."/>
            <person name="Kolonay J.F."/>
            <person name="Madupu R."/>
            <person name="Daugherty S."/>
            <person name="Brinkac L."/>
            <person name="Beanan M.J."/>
            <person name="Haft D.H."/>
            <person name="Nelson W.C."/>
            <person name="Davidsen T."/>
            <person name="Zafar N."/>
            <person name="Zhou L."/>
            <person name="Liu J."/>
            <person name="Yuan Q."/>
            <person name="Khouri H."/>
            <person name="Fedorova N."/>
            <person name="Tran B."/>
            <person name="Russell D."/>
            <person name="Berry K."/>
            <person name="Utterback T."/>
            <person name="Van Aken S.E."/>
            <person name="Feldblyum T.V."/>
            <person name="D'Ascenzo M."/>
            <person name="Deng W.L."/>
            <person name="Ramos A.R."/>
            <person name="Alfano J.R."/>
            <person name="Cartinhour S."/>
            <person name="Chatterjee A.K."/>
            <person name="Delaney T.P."/>
            <person name="Lazarowitz S.G."/>
            <person name="Martin G.B."/>
            <person name="Schneider D.J."/>
            <person name="Tang X."/>
            <person name="Bender C.L."/>
            <person name="White O."/>
            <person name="Fraser C.M."/>
            <person name="Collmer A."/>
        </authorList>
    </citation>
    <scope>NUCLEOTIDE SEQUENCE [LARGE SCALE GENOMIC DNA]</scope>
    <source>
        <strain evidence="3">ATCC BAA-871 / DC3000</strain>
    </source>
</reference>
<sequence>MNAFDELVFAPMYVTSVDGRQAGVFHAHKGRRLIAAHRKAGTTPFVGASRVNNSITGFADTPALFPGGWITLIYNGDGGTGHAKYQPAPFNASDDVIALEPISKQATEPALLLIASMLTLQCVPKFGFGYKLTLHRLDRQKIMIPVLTNADGEQVVNWSGLTRHGKRLLNEAKTRARAVRELTSTAKPKLPELNYMPMFITDVFESMNAAGKWFDFAKACLSGKPFAPYIARSGGGNGVGSFVPHQGFAPPNAGNAITIGVSTSTVFYQPVPFYTSKEIQVLRHHKLTADSGLILVALLREQMGKFQWGNGASLERLKATRIMVPAMVGADGEDVVDWDGLSRYGRALRARVELAINAVL</sequence>
<dbReference type="HOGENOM" id="CLU_769180_0_0_6"/>
<dbReference type="InterPro" id="IPR000055">
    <property type="entry name" value="Restrct_endonuc_typeI_TRD"/>
</dbReference>
<dbReference type="REBASE" id="13672">
    <property type="entry name" value="S.PsyTORF285P"/>
</dbReference>
<proteinExistence type="predicted"/>
<feature type="domain" description="Type I restriction modification DNA specificity" evidence="1">
    <location>
        <begin position="20"/>
        <end position="171"/>
    </location>
</feature>
<dbReference type="PATRIC" id="fig|223283.9.peg.298"/>
<gene>
    <name evidence="2" type="ordered locus">PSPTO_0285</name>
</gene>
<accession>Q88AU8</accession>
<dbReference type="RefSeq" id="WP_011103073.1">
    <property type="nucleotide sequence ID" value="NC_004578.1"/>
</dbReference>
<dbReference type="eggNOG" id="COG0732">
    <property type="taxonomic scope" value="Bacteria"/>
</dbReference>
<protein>
    <submittedName>
        <fullName evidence="2">Conserved domain protein</fullName>
    </submittedName>
</protein>
<evidence type="ECO:0000313" key="3">
    <source>
        <dbReference type="Proteomes" id="UP000002515"/>
    </source>
</evidence>
<feature type="domain" description="Type I restriction modification DNA specificity" evidence="1">
    <location>
        <begin position="194"/>
        <end position="351"/>
    </location>
</feature>